<proteinExistence type="inferred from homology"/>
<keyword evidence="3" id="KW-0732">Signal</keyword>
<organism evidence="4 5">
    <name type="scientific">Roridomyces roridus</name>
    <dbReference type="NCBI Taxonomy" id="1738132"/>
    <lineage>
        <taxon>Eukaryota</taxon>
        <taxon>Fungi</taxon>
        <taxon>Dikarya</taxon>
        <taxon>Basidiomycota</taxon>
        <taxon>Agaricomycotina</taxon>
        <taxon>Agaricomycetes</taxon>
        <taxon>Agaricomycetidae</taxon>
        <taxon>Agaricales</taxon>
        <taxon>Marasmiineae</taxon>
        <taxon>Mycenaceae</taxon>
        <taxon>Roridomyces</taxon>
    </lineage>
</organism>
<sequence length="294" mass="33140">MLSSINPVYAVLVALLFNFIRHPAQSDNTLSRKLAPSNGFTGNVLLLTAHPDDECMFFAPTILALAAREQPSDKRQKDKSSLYSLCLSTGDADGLGAIRPNELEKSLDILNIDSTKRKIIDHPDLQDNFTAAWDAQIIADVVQPFVVENHIDTILTFDRHGISGHPNHKSLPLGVKELIPQVRLYTLISTPPVQKYVGIFAPILAKIDLHFNRLLHSLEIQLERVLVALDISVSSPTPDTERREPVPVFVAGIREYWLAVQAMRAHSSQLVWFRWLYVGFSRYMWVNEWVEVVV</sequence>
<gene>
    <name evidence="4" type="ORF">FB45DRAFT_928627</name>
</gene>
<dbReference type="SUPFAM" id="SSF102588">
    <property type="entry name" value="LmbE-like"/>
    <property type="match status" value="1"/>
</dbReference>
<keyword evidence="5" id="KW-1185">Reference proteome</keyword>
<protein>
    <recommendedName>
        <fullName evidence="2">N-acetylglucosaminylphosphatidylinositol deacetylase</fullName>
        <ecNumber evidence="2">3.5.1.89</ecNumber>
    </recommendedName>
</protein>
<comment type="caution">
    <text evidence="4">The sequence shown here is derived from an EMBL/GenBank/DDBJ whole genome shotgun (WGS) entry which is preliminary data.</text>
</comment>
<dbReference type="GO" id="GO:0000225">
    <property type="term" value="F:N-acetylglucosaminylphosphatidylinositol deacetylase activity"/>
    <property type="evidence" value="ECO:0007669"/>
    <property type="project" value="UniProtKB-EC"/>
</dbReference>
<dbReference type="EC" id="3.5.1.89" evidence="2"/>
<dbReference type="Gene3D" id="3.40.50.10320">
    <property type="entry name" value="LmbE-like"/>
    <property type="match status" value="1"/>
</dbReference>
<dbReference type="PANTHER" id="PTHR12993:SF11">
    <property type="entry name" value="N-ACETYLGLUCOSAMINYL-PHOSPHATIDYLINOSITOL DE-N-ACETYLASE"/>
    <property type="match status" value="1"/>
</dbReference>
<dbReference type="InterPro" id="IPR024078">
    <property type="entry name" value="LmbE-like_dom_sf"/>
</dbReference>
<dbReference type="Pfam" id="PF02585">
    <property type="entry name" value="PIG-L"/>
    <property type="match status" value="1"/>
</dbReference>
<evidence type="ECO:0000256" key="1">
    <source>
        <dbReference type="ARBA" id="ARBA00006066"/>
    </source>
</evidence>
<dbReference type="GO" id="GO:0005783">
    <property type="term" value="C:endoplasmic reticulum"/>
    <property type="evidence" value="ECO:0007669"/>
    <property type="project" value="TreeGrafter"/>
</dbReference>
<name>A0AAD7BHP1_9AGAR</name>
<dbReference type="Proteomes" id="UP001221142">
    <property type="component" value="Unassembled WGS sequence"/>
</dbReference>
<evidence type="ECO:0000256" key="3">
    <source>
        <dbReference type="SAM" id="SignalP"/>
    </source>
</evidence>
<dbReference type="PANTHER" id="PTHR12993">
    <property type="entry name" value="N-ACETYLGLUCOSAMINYL-PHOSPHATIDYLINOSITOL DE-N-ACETYLASE-RELATED"/>
    <property type="match status" value="1"/>
</dbReference>
<reference evidence="4" key="1">
    <citation type="submission" date="2023-03" db="EMBL/GenBank/DDBJ databases">
        <title>Massive genome expansion in bonnet fungi (Mycena s.s.) driven by repeated elements and novel gene families across ecological guilds.</title>
        <authorList>
            <consortium name="Lawrence Berkeley National Laboratory"/>
            <person name="Harder C.B."/>
            <person name="Miyauchi S."/>
            <person name="Viragh M."/>
            <person name="Kuo A."/>
            <person name="Thoen E."/>
            <person name="Andreopoulos B."/>
            <person name="Lu D."/>
            <person name="Skrede I."/>
            <person name="Drula E."/>
            <person name="Henrissat B."/>
            <person name="Morin E."/>
            <person name="Kohler A."/>
            <person name="Barry K."/>
            <person name="LaButti K."/>
            <person name="Morin E."/>
            <person name="Salamov A."/>
            <person name="Lipzen A."/>
            <person name="Mereny Z."/>
            <person name="Hegedus B."/>
            <person name="Baldrian P."/>
            <person name="Stursova M."/>
            <person name="Weitz H."/>
            <person name="Taylor A."/>
            <person name="Grigoriev I.V."/>
            <person name="Nagy L.G."/>
            <person name="Martin F."/>
            <person name="Kauserud H."/>
        </authorList>
    </citation>
    <scope>NUCLEOTIDE SEQUENCE</scope>
    <source>
        <strain evidence="4">9284</strain>
    </source>
</reference>
<evidence type="ECO:0000313" key="5">
    <source>
        <dbReference type="Proteomes" id="UP001221142"/>
    </source>
</evidence>
<accession>A0AAD7BHP1</accession>
<dbReference type="EMBL" id="JARKIF010000016">
    <property type="protein sequence ID" value="KAJ7621192.1"/>
    <property type="molecule type" value="Genomic_DNA"/>
</dbReference>
<evidence type="ECO:0000313" key="4">
    <source>
        <dbReference type="EMBL" id="KAJ7621192.1"/>
    </source>
</evidence>
<dbReference type="InterPro" id="IPR003737">
    <property type="entry name" value="GlcNAc_PI_deacetylase-related"/>
</dbReference>
<feature type="signal peptide" evidence="3">
    <location>
        <begin position="1"/>
        <end position="26"/>
    </location>
</feature>
<feature type="chain" id="PRO_5041898123" description="N-acetylglucosaminylphosphatidylinositol deacetylase" evidence="3">
    <location>
        <begin position="27"/>
        <end position="294"/>
    </location>
</feature>
<comment type="similarity">
    <text evidence="1">Belongs to the PIGL family.</text>
</comment>
<dbReference type="AlphaFoldDB" id="A0AAD7BHP1"/>
<evidence type="ECO:0000256" key="2">
    <source>
        <dbReference type="ARBA" id="ARBA00012176"/>
    </source>
</evidence>